<gene>
    <name evidence="1" type="ORF">GCM10023172_43210</name>
</gene>
<sequence length="92" mass="10054">MAMAFPFPAAHLTASPPTLQAARAKVAAVISHPAFSAERRQRAEQLMATASDAKQLNQWAALALMESEQWEDVILLREESQGGTPAFPVYPY</sequence>
<evidence type="ECO:0000313" key="1">
    <source>
        <dbReference type="EMBL" id="GAA4509553.1"/>
    </source>
</evidence>
<dbReference type="EMBL" id="BAABGQ010000016">
    <property type="protein sequence ID" value="GAA4509553.1"/>
    <property type="molecule type" value="Genomic_DNA"/>
</dbReference>
<reference evidence="2" key="1">
    <citation type="journal article" date="2019" name="Int. J. Syst. Evol. Microbiol.">
        <title>The Global Catalogue of Microorganisms (GCM) 10K type strain sequencing project: providing services to taxonomists for standard genome sequencing and annotation.</title>
        <authorList>
            <consortium name="The Broad Institute Genomics Platform"/>
            <consortium name="The Broad Institute Genome Sequencing Center for Infectious Disease"/>
            <person name="Wu L."/>
            <person name="Ma J."/>
        </authorList>
    </citation>
    <scope>NUCLEOTIDE SEQUENCE [LARGE SCALE GENOMIC DNA]</scope>
    <source>
        <strain evidence="2">JCM 17841</strain>
    </source>
</reference>
<dbReference type="Proteomes" id="UP001501243">
    <property type="component" value="Unassembled WGS sequence"/>
</dbReference>
<protein>
    <submittedName>
        <fullName evidence="1">Uncharacterized protein</fullName>
    </submittedName>
</protein>
<comment type="caution">
    <text evidence="1">The sequence shown here is derived from an EMBL/GenBank/DDBJ whole genome shotgun (WGS) entry which is preliminary data.</text>
</comment>
<accession>A0ABP8QSZ5</accession>
<organism evidence="1 2">
    <name type="scientific">Hymenobacter ginsengisoli</name>
    <dbReference type="NCBI Taxonomy" id="1051626"/>
    <lineage>
        <taxon>Bacteria</taxon>
        <taxon>Pseudomonadati</taxon>
        <taxon>Bacteroidota</taxon>
        <taxon>Cytophagia</taxon>
        <taxon>Cytophagales</taxon>
        <taxon>Hymenobacteraceae</taxon>
        <taxon>Hymenobacter</taxon>
    </lineage>
</organism>
<keyword evidence="2" id="KW-1185">Reference proteome</keyword>
<name>A0ABP8QSZ5_9BACT</name>
<evidence type="ECO:0000313" key="2">
    <source>
        <dbReference type="Proteomes" id="UP001501243"/>
    </source>
</evidence>
<proteinExistence type="predicted"/>